<protein>
    <submittedName>
        <fullName evidence="1">Uncharacterized protein</fullName>
    </submittedName>
</protein>
<evidence type="ECO:0000313" key="1">
    <source>
        <dbReference type="EMBL" id="KKN34163.1"/>
    </source>
</evidence>
<dbReference type="AlphaFoldDB" id="A0A0F9SY66"/>
<gene>
    <name evidence="1" type="ORF">LCGC14_0796400</name>
</gene>
<proteinExistence type="predicted"/>
<comment type="caution">
    <text evidence="1">The sequence shown here is derived from an EMBL/GenBank/DDBJ whole genome shotgun (WGS) entry which is preliminary data.</text>
</comment>
<name>A0A0F9SY66_9ZZZZ</name>
<accession>A0A0F9SY66</accession>
<reference evidence="1" key="1">
    <citation type="journal article" date="2015" name="Nature">
        <title>Complex archaea that bridge the gap between prokaryotes and eukaryotes.</title>
        <authorList>
            <person name="Spang A."/>
            <person name="Saw J.H."/>
            <person name="Jorgensen S.L."/>
            <person name="Zaremba-Niedzwiedzka K."/>
            <person name="Martijn J."/>
            <person name="Lind A.E."/>
            <person name="van Eijk R."/>
            <person name="Schleper C."/>
            <person name="Guy L."/>
            <person name="Ettema T.J."/>
        </authorList>
    </citation>
    <scope>NUCLEOTIDE SEQUENCE</scope>
</reference>
<feature type="non-terminal residue" evidence="1">
    <location>
        <position position="79"/>
    </location>
</feature>
<dbReference type="EMBL" id="LAZR01002123">
    <property type="protein sequence ID" value="KKN34163.1"/>
    <property type="molecule type" value="Genomic_DNA"/>
</dbReference>
<organism evidence="1">
    <name type="scientific">marine sediment metagenome</name>
    <dbReference type="NCBI Taxonomy" id="412755"/>
    <lineage>
        <taxon>unclassified sequences</taxon>
        <taxon>metagenomes</taxon>
        <taxon>ecological metagenomes</taxon>
    </lineage>
</organism>
<sequence>MGTNEWDKYYFTTTLQRAKTYLKTIKKLELDIHRELSSDFIYTWLVSNSEKMQKELNHKGYGVIKTESIDFTLSKLELI</sequence>